<dbReference type="Proteomes" id="UP000680706">
    <property type="component" value="Plasmid pAb134-05"/>
</dbReference>
<dbReference type="EMBL" id="CP074131">
    <property type="protein sequence ID" value="QUS59211.1"/>
    <property type="molecule type" value="Genomic_DNA"/>
</dbReference>
<gene>
    <name evidence="1" type="ORF">KGB56_26880</name>
</gene>
<geneLocation type="plasmid" evidence="1 2">
    <name>pAb134-05</name>
</geneLocation>
<evidence type="ECO:0000313" key="1">
    <source>
        <dbReference type="EMBL" id="QUS59211.1"/>
    </source>
</evidence>
<proteinExistence type="predicted"/>
<protein>
    <submittedName>
        <fullName evidence="1">Uncharacterized protein</fullName>
    </submittedName>
</protein>
<name>A0ABX8AZU5_9HYPH</name>
<keyword evidence="1" id="KW-0614">Plasmid</keyword>
<evidence type="ECO:0000313" key="2">
    <source>
        <dbReference type="Proteomes" id="UP000680706"/>
    </source>
</evidence>
<reference evidence="1 2" key="1">
    <citation type="journal article" date="2021" name="Angew. Chem. Int. Ed. Engl.">
        <title>A novel family of nonribosomal peptides modulate collective behavior in Pseudovibrio bacteria isolated from marine sponges.</title>
        <authorList>
            <person name="Ioca L.P."/>
            <person name="Dai Y."/>
            <person name="Kunakom S."/>
            <person name="Diaz-Espinosa J."/>
            <person name="Krunic A."/>
            <person name="Crnkovic C.M."/>
            <person name="Orjala J."/>
            <person name="Sanchez L.M."/>
            <person name="Ferreira A.G."/>
            <person name="Berlinck R.G.S."/>
            <person name="Eustaquio A.S."/>
        </authorList>
    </citation>
    <scope>NUCLEOTIDE SEQUENCE [LARGE SCALE GENOMIC DNA]</scope>
    <source>
        <strain evidence="1 2">Ab134</strain>
        <plasmid evidence="1 2">pAb134-05</plasmid>
    </source>
</reference>
<organism evidence="1 2">
    <name type="scientific">Pseudovibrio brasiliensis</name>
    <dbReference type="NCBI Taxonomy" id="1898042"/>
    <lineage>
        <taxon>Bacteria</taxon>
        <taxon>Pseudomonadati</taxon>
        <taxon>Pseudomonadota</taxon>
        <taxon>Alphaproteobacteria</taxon>
        <taxon>Hyphomicrobiales</taxon>
        <taxon>Stappiaceae</taxon>
        <taxon>Pseudovibrio</taxon>
    </lineage>
</organism>
<sequence>MEKGYFHKDRGYWQTMGDVPLDRIQPLPEGTVEVPLKPGPDYIWNSENMEWVKLPLPAPTVQDVKEECLRRRKRLVGLSDDDPVSQLDYIRQNNLEEELGLLTIQREREWMTEETIRFQQLGELRARLKAVSVRSNEIQAYLILMEEQVHSLDIADDVLWDPSKTLASVLAEPT</sequence>
<dbReference type="RefSeq" id="WP_075699218.1">
    <property type="nucleotide sequence ID" value="NZ_CP074131.1"/>
</dbReference>
<keyword evidence="2" id="KW-1185">Reference proteome</keyword>
<accession>A0ABX8AZU5</accession>